<proteinExistence type="predicted"/>
<evidence type="ECO:0000256" key="8">
    <source>
        <dbReference type="ARBA" id="ARBA00030802"/>
    </source>
</evidence>
<dbReference type="SUPFAM" id="SSF48403">
    <property type="entry name" value="Ankyrin repeat"/>
    <property type="match status" value="1"/>
</dbReference>
<feature type="repeat" description="ANK" evidence="9">
    <location>
        <begin position="59"/>
        <end position="91"/>
    </location>
</feature>
<dbReference type="Proteomes" id="UP000485058">
    <property type="component" value="Unassembled WGS sequence"/>
</dbReference>
<evidence type="ECO:0000256" key="6">
    <source>
        <dbReference type="ARBA" id="ARBA00023242"/>
    </source>
</evidence>
<dbReference type="PROSITE" id="PS50088">
    <property type="entry name" value="ANK_REPEAT"/>
    <property type="match status" value="2"/>
</dbReference>
<evidence type="ECO:0000313" key="11">
    <source>
        <dbReference type="EMBL" id="GFH22893.1"/>
    </source>
</evidence>
<evidence type="ECO:0000256" key="3">
    <source>
        <dbReference type="ARBA" id="ARBA00022553"/>
    </source>
</evidence>
<keyword evidence="5 9" id="KW-0040">ANK repeat</keyword>
<evidence type="ECO:0000256" key="4">
    <source>
        <dbReference type="ARBA" id="ARBA00022737"/>
    </source>
</evidence>
<gene>
    <name evidence="11" type="ORF">HaLaN_20422</name>
</gene>
<dbReference type="InterPro" id="IPR038753">
    <property type="entry name" value="NFKBIL1"/>
</dbReference>
<evidence type="ECO:0000256" key="9">
    <source>
        <dbReference type="PROSITE-ProRule" id="PRU00023"/>
    </source>
</evidence>
<feature type="repeat" description="ANK" evidence="9">
    <location>
        <begin position="92"/>
        <end position="114"/>
    </location>
</feature>
<name>A0A699ZJS7_HAELA</name>
<evidence type="ECO:0000256" key="2">
    <source>
        <dbReference type="ARBA" id="ARBA00014259"/>
    </source>
</evidence>
<keyword evidence="6" id="KW-0539">Nucleus</keyword>
<keyword evidence="3" id="KW-0597">Phosphoprotein</keyword>
<sequence>MKKKKKKQRSNEDIDPPSLRLVTKVQKYMARSAADKLDGLLHKLRRSERKRLVSLENQLGESLLHQACRSGQEGIVDILLKHGARTESRDYGGNTPAHLAASAGHMDILMQLLQSSKPPDIDIMNDEGVSIQALADRALGMPTSVTAPARGRALREAESDAEGVVDGEHGLNDGG</sequence>
<dbReference type="AlphaFoldDB" id="A0A699ZJS7"/>
<dbReference type="InterPro" id="IPR036770">
    <property type="entry name" value="Ankyrin_rpt-contain_sf"/>
</dbReference>
<dbReference type="InterPro" id="IPR002110">
    <property type="entry name" value="Ankyrin_rpt"/>
</dbReference>
<accession>A0A699ZJS7</accession>
<dbReference type="PANTHER" id="PTHR15263:SF1">
    <property type="entry name" value="NF-KAPPA-B INHIBITOR-LIKE PROTEIN 1"/>
    <property type="match status" value="1"/>
</dbReference>
<organism evidence="11 12">
    <name type="scientific">Haematococcus lacustris</name>
    <name type="common">Green alga</name>
    <name type="synonym">Haematococcus pluvialis</name>
    <dbReference type="NCBI Taxonomy" id="44745"/>
    <lineage>
        <taxon>Eukaryota</taxon>
        <taxon>Viridiplantae</taxon>
        <taxon>Chlorophyta</taxon>
        <taxon>core chlorophytes</taxon>
        <taxon>Chlorophyceae</taxon>
        <taxon>CS clade</taxon>
        <taxon>Chlamydomonadales</taxon>
        <taxon>Haematococcaceae</taxon>
        <taxon>Haematococcus</taxon>
    </lineage>
</organism>
<evidence type="ECO:0000313" key="12">
    <source>
        <dbReference type="Proteomes" id="UP000485058"/>
    </source>
</evidence>
<evidence type="ECO:0000256" key="1">
    <source>
        <dbReference type="ARBA" id="ARBA00004123"/>
    </source>
</evidence>
<dbReference type="Gene3D" id="1.25.40.20">
    <property type="entry name" value="Ankyrin repeat-containing domain"/>
    <property type="match status" value="1"/>
</dbReference>
<dbReference type="GO" id="GO:0005634">
    <property type="term" value="C:nucleus"/>
    <property type="evidence" value="ECO:0007669"/>
    <property type="project" value="UniProtKB-SubCell"/>
</dbReference>
<feature type="region of interest" description="Disordered" evidence="10">
    <location>
        <begin position="149"/>
        <end position="175"/>
    </location>
</feature>
<evidence type="ECO:0000256" key="7">
    <source>
        <dbReference type="ARBA" id="ARBA00030621"/>
    </source>
</evidence>
<comment type="subcellular location">
    <subcellularLocation>
        <location evidence="1">Nucleus</location>
    </subcellularLocation>
</comment>
<dbReference type="EMBL" id="BLLF01002147">
    <property type="protein sequence ID" value="GFH22893.1"/>
    <property type="molecule type" value="Genomic_DNA"/>
</dbReference>
<evidence type="ECO:0000256" key="10">
    <source>
        <dbReference type="SAM" id="MobiDB-lite"/>
    </source>
</evidence>
<keyword evidence="4" id="KW-0677">Repeat</keyword>
<reference evidence="11 12" key="1">
    <citation type="submission" date="2020-02" db="EMBL/GenBank/DDBJ databases">
        <title>Draft genome sequence of Haematococcus lacustris strain NIES-144.</title>
        <authorList>
            <person name="Morimoto D."/>
            <person name="Nakagawa S."/>
            <person name="Yoshida T."/>
            <person name="Sawayama S."/>
        </authorList>
    </citation>
    <scope>NUCLEOTIDE SEQUENCE [LARGE SCALE GENOMIC DNA]</scope>
    <source>
        <strain evidence="11 12">NIES-144</strain>
    </source>
</reference>
<evidence type="ECO:0000256" key="5">
    <source>
        <dbReference type="ARBA" id="ARBA00023043"/>
    </source>
</evidence>
<comment type="caution">
    <text evidence="11">The sequence shown here is derived from an EMBL/GenBank/DDBJ whole genome shotgun (WGS) entry which is preliminary data.</text>
</comment>
<feature type="compositionally biased region" description="Basic and acidic residues" evidence="10">
    <location>
        <begin position="166"/>
        <end position="175"/>
    </location>
</feature>
<protein>
    <recommendedName>
        <fullName evidence="2">NF-kappa-B inhibitor-like protein 1</fullName>
    </recommendedName>
    <alternativeName>
        <fullName evidence="7">Inhibitor of kappa B-like protein</fullName>
    </alternativeName>
    <alternativeName>
        <fullName evidence="8">Nuclear factor of kappa light polypeptide gene enhancer in B-cells inhibitor-like 1</fullName>
    </alternativeName>
</protein>
<dbReference type="Pfam" id="PF12796">
    <property type="entry name" value="Ank_2"/>
    <property type="match status" value="1"/>
</dbReference>
<keyword evidence="12" id="KW-1185">Reference proteome</keyword>
<dbReference type="GO" id="GO:0043124">
    <property type="term" value="P:negative regulation of canonical NF-kappaB signal transduction"/>
    <property type="evidence" value="ECO:0007669"/>
    <property type="project" value="InterPro"/>
</dbReference>
<dbReference type="PROSITE" id="PS50297">
    <property type="entry name" value="ANK_REP_REGION"/>
    <property type="match status" value="2"/>
</dbReference>
<dbReference type="PANTHER" id="PTHR15263">
    <property type="entry name" value="I-KAPPA-B-LIKE PROTEIN IKBL"/>
    <property type="match status" value="1"/>
</dbReference>
<dbReference type="SMART" id="SM00248">
    <property type="entry name" value="ANK"/>
    <property type="match status" value="2"/>
</dbReference>